<evidence type="ECO:0000313" key="3">
    <source>
        <dbReference type="Proteomes" id="UP000726777"/>
    </source>
</evidence>
<reference evidence="2" key="2">
    <citation type="submission" date="2022-12" db="EMBL/GenBank/DDBJ databases">
        <title>Vibrio parahaemolyticus become highly virulent by producing novel Tc toxins.</title>
        <authorList>
            <person name="Yang F."/>
            <person name="You Y."/>
            <person name="Lai Q."/>
            <person name="Xu L."/>
            <person name="Li F."/>
        </authorList>
    </citation>
    <scope>NUCLEOTIDE SEQUENCE</scope>
    <source>
        <strain evidence="2">Vp-HL-202005</strain>
        <plasmid evidence="2">pHLD</plasmid>
    </source>
</reference>
<dbReference type="Proteomes" id="UP000726777">
    <property type="component" value="Unassembled WGS sequence"/>
</dbReference>
<dbReference type="EMBL" id="JACVHL010000030">
    <property type="protein sequence ID" value="MCC3807756.1"/>
    <property type="molecule type" value="Genomic_DNA"/>
</dbReference>
<dbReference type="Proteomes" id="UP001156560">
    <property type="component" value="Plasmid pHLD"/>
</dbReference>
<name>A0A9Q3UIA6_VIBPH</name>
<gene>
    <name evidence="1" type="ORF">IB292_22300</name>
    <name evidence="2" type="ORF">O1Q84_27720</name>
</gene>
<sequence length="79" mass="9192">MQFIIDTPSRHTKKLLSDNKRHTLIFKALDGRQLARFVAPKGGWTPWDIWQVRQQLPTTWWQAGVEAYLGETLIGSTQR</sequence>
<dbReference type="AlphaFoldDB" id="A0A9Q3UIA6"/>
<reference evidence="1" key="1">
    <citation type="submission" date="2020-09" db="EMBL/GenBank/DDBJ databases">
        <title>Genome sequence of Vibrio parahaemolyticus isolates.</title>
        <authorList>
            <person name="Hammerl J.A."/>
            <person name="Strauch E."/>
        </authorList>
    </citation>
    <scope>NUCLEOTIDE SEQUENCE</scope>
    <source>
        <strain evidence="1">17-VB00146</strain>
    </source>
</reference>
<dbReference type="RefSeq" id="WP_193304371.1">
    <property type="nucleotide sequence ID" value="NZ_CP097872.1"/>
</dbReference>
<accession>A0A9Q3UIA6</accession>
<geneLocation type="plasmid" evidence="2 4">
    <name>pHLD</name>
</geneLocation>
<organism evidence="1 3">
    <name type="scientific">Vibrio parahaemolyticus</name>
    <dbReference type="NCBI Taxonomy" id="670"/>
    <lineage>
        <taxon>Bacteria</taxon>
        <taxon>Pseudomonadati</taxon>
        <taxon>Pseudomonadota</taxon>
        <taxon>Gammaproteobacteria</taxon>
        <taxon>Vibrionales</taxon>
        <taxon>Vibrionaceae</taxon>
        <taxon>Vibrio</taxon>
    </lineage>
</organism>
<evidence type="ECO:0000313" key="1">
    <source>
        <dbReference type="EMBL" id="MCC3807756.1"/>
    </source>
</evidence>
<keyword evidence="2" id="KW-0614">Plasmid</keyword>
<evidence type="ECO:0000313" key="4">
    <source>
        <dbReference type="Proteomes" id="UP001156560"/>
    </source>
</evidence>
<proteinExistence type="predicted"/>
<dbReference type="EMBL" id="CP114199">
    <property type="protein sequence ID" value="WAT94025.1"/>
    <property type="molecule type" value="Genomic_DNA"/>
</dbReference>
<evidence type="ECO:0000313" key="2">
    <source>
        <dbReference type="EMBL" id="WAT94025.1"/>
    </source>
</evidence>
<protein>
    <submittedName>
        <fullName evidence="1">Uncharacterized protein</fullName>
    </submittedName>
</protein>